<feature type="domain" description="Nudix hydrolase" evidence="3">
    <location>
        <begin position="233"/>
        <end position="371"/>
    </location>
</feature>
<reference evidence="4 5" key="1">
    <citation type="submission" date="2022-07" db="EMBL/GenBank/DDBJ databases">
        <title>Genome-wide signatures of adaptation to extreme environments.</title>
        <authorList>
            <person name="Cho C.H."/>
            <person name="Yoon H.S."/>
        </authorList>
    </citation>
    <scope>NUCLEOTIDE SEQUENCE [LARGE SCALE GENOMIC DNA]</scope>
    <source>
        <strain evidence="4 5">DBV 063 E5</strain>
    </source>
</reference>
<evidence type="ECO:0000259" key="3">
    <source>
        <dbReference type="PROSITE" id="PS51462"/>
    </source>
</evidence>
<organism evidence="4 5">
    <name type="scientific">Cyanidium caldarium</name>
    <name type="common">Red alga</name>
    <dbReference type="NCBI Taxonomy" id="2771"/>
    <lineage>
        <taxon>Eukaryota</taxon>
        <taxon>Rhodophyta</taxon>
        <taxon>Bangiophyceae</taxon>
        <taxon>Cyanidiales</taxon>
        <taxon>Cyanidiaceae</taxon>
        <taxon>Cyanidium</taxon>
    </lineage>
</organism>
<dbReference type="Pfam" id="PF00293">
    <property type="entry name" value="NUDIX"/>
    <property type="match status" value="1"/>
</dbReference>
<feature type="region of interest" description="Disordered" evidence="2">
    <location>
        <begin position="458"/>
        <end position="537"/>
    </location>
</feature>
<feature type="compositionally biased region" description="Basic and acidic residues" evidence="2">
    <location>
        <begin position="71"/>
        <end position="80"/>
    </location>
</feature>
<dbReference type="InterPro" id="IPR015797">
    <property type="entry name" value="NUDIX_hydrolase-like_dom_sf"/>
</dbReference>
<feature type="compositionally biased region" description="Low complexity" evidence="2">
    <location>
        <begin position="513"/>
        <end position="522"/>
    </location>
</feature>
<dbReference type="AlphaFoldDB" id="A0AAV9IWB6"/>
<feature type="compositionally biased region" description="Acidic residues" evidence="2">
    <location>
        <begin position="420"/>
        <end position="434"/>
    </location>
</feature>
<dbReference type="InterPro" id="IPR020084">
    <property type="entry name" value="NUDIX_hydrolase_CS"/>
</dbReference>
<feature type="compositionally biased region" description="Acidic residues" evidence="2">
    <location>
        <begin position="389"/>
        <end position="400"/>
    </location>
</feature>
<dbReference type="PANTHER" id="PTHR10885:SF0">
    <property type="entry name" value="ISOPENTENYL-DIPHOSPHATE DELTA-ISOMERASE"/>
    <property type="match status" value="1"/>
</dbReference>
<protein>
    <recommendedName>
        <fullName evidence="3">Nudix hydrolase domain-containing protein</fullName>
    </recommendedName>
</protein>
<proteinExistence type="predicted"/>
<dbReference type="Gene3D" id="3.90.79.10">
    <property type="entry name" value="Nucleoside Triphosphate Pyrophosphohydrolase"/>
    <property type="match status" value="1"/>
</dbReference>
<dbReference type="PANTHER" id="PTHR10885">
    <property type="entry name" value="ISOPENTENYL-DIPHOSPHATE DELTA-ISOMERASE"/>
    <property type="match status" value="1"/>
</dbReference>
<dbReference type="CDD" id="cd04697">
    <property type="entry name" value="NUDIX_Hydrolase"/>
    <property type="match status" value="1"/>
</dbReference>
<evidence type="ECO:0000313" key="5">
    <source>
        <dbReference type="Proteomes" id="UP001301350"/>
    </source>
</evidence>
<evidence type="ECO:0000256" key="1">
    <source>
        <dbReference type="ARBA" id="ARBA00022801"/>
    </source>
</evidence>
<gene>
    <name evidence="4" type="ORF">CDCA_CDCA08G2435</name>
</gene>
<dbReference type="GO" id="GO:0016787">
    <property type="term" value="F:hydrolase activity"/>
    <property type="evidence" value="ECO:0007669"/>
    <property type="project" value="UniProtKB-KW"/>
</dbReference>
<comment type="caution">
    <text evidence="4">The sequence shown here is derived from an EMBL/GenBank/DDBJ whole genome shotgun (WGS) entry which is preliminary data.</text>
</comment>
<feature type="region of interest" description="Disordered" evidence="2">
    <location>
        <begin position="1"/>
        <end position="23"/>
    </location>
</feature>
<evidence type="ECO:0000256" key="2">
    <source>
        <dbReference type="SAM" id="MobiDB-lite"/>
    </source>
</evidence>
<feature type="region of interest" description="Disordered" evidence="2">
    <location>
        <begin position="186"/>
        <end position="224"/>
    </location>
</feature>
<feature type="region of interest" description="Disordered" evidence="2">
    <location>
        <begin position="62"/>
        <end position="94"/>
    </location>
</feature>
<dbReference type="InterPro" id="IPR000086">
    <property type="entry name" value="NUDIX_hydrolase_dom"/>
</dbReference>
<evidence type="ECO:0000313" key="4">
    <source>
        <dbReference type="EMBL" id="KAK4536410.1"/>
    </source>
</evidence>
<feature type="compositionally biased region" description="Low complexity" evidence="2">
    <location>
        <begin position="198"/>
        <end position="208"/>
    </location>
</feature>
<accession>A0AAV9IWB6</accession>
<dbReference type="EMBL" id="JANCYW010000008">
    <property type="protein sequence ID" value="KAK4536410.1"/>
    <property type="molecule type" value="Genomic_DNA"/>
</dbReference>
<sequence>MPLDELESAETEGDILVDETGTSSTDALVAPLQADEVVVAGGRKSWVPALVTITGLLVHQALRRRSRQRSGQREQQRDDALSSLPPGLASEPAPLAVGDAPAAVGATTVVASAAGPTPLDWASLSSAAPAVRDAPAAVEETPTASSAAGATLLDWTSMSSAALADPMAAAVAPVENTGTTELTSDAELLPSSEEEAAPADAAPDPASEQVLLTNEVNEPVGATARSRMRRENLWHRATYVLVFTPERDRIYVQKRTLSKDLHPGMYDAAAGGVVLADETYWEGAQRELAEEMGLTLPLERIGPIRFESDSTRVFGEVFACVYDPAAEPPQHIQPQEEEVDAVELLRVEEVLSGEGGREFTKDTLLALDLYLRSPANEDDEKGDTRVTTADDESNEIDEEASGLPAITEAEMGAAAAANDESSEVGEEVSGEDDQVVGGEATEELQPMAMIAEISSTSSSSQVLLPPSKGAVFEPVDPAGEPATTLPRPPTSDTWAVDATTATKPSSSTPPPARVVSVSPRPASCEHPRDRAFASQIA</sequence>
<dbReference type="SUPFAM" id="SSF55811">
    <property type="entry name" value="Nudix"/>
    <property type="match status" value="1"/>
</dbReference>
<keyword evidence="1" id="KW-0378">Hydrolase</keyword>
<keyword evidence="5" id="KW-1185">Reference proteome</keyword>
<dbReference type="Proteomes" id="UP001301350">
    <property type="component" value="Unassembled WGS sequence"/>
</dbReference>
<name>A0AAV9IWB6_CYACA</name>
<feature type="region of interest" description="Disordered" evidence="2">
    <location>
        <begin position="375"/>
        <end position="434"/>
    </location>
</feature>
<dbReference type="PROSITE" id="PS00893">
    <property type="entry name" value="NUDIX_BOX"/>
    <property type="match status" value="1"/>
</dbReference>
<feature type="compositionally biased region" description="Acidic residues" evidence="2">
    <location>
        <begin position="1"/>
        <end position="17"/>
    </location>
</feature>
<dbReference type="PROSITE" id="PS51462">
    <property type="entry name" value="NUDIX"/>
    <property type="match status" value="1"/>
</dbReference>